<feature type="transmembrane region" description="Helical" evidence="1">
    <location>
        <begin position="47"/>
        <end position="71"/>
    </location>
</feature>
<comment type="caution">
    <text evidence="2">The sequence shown here is derived from an EMBL/GenBank/DDBJ whole genome shotgun (WGS) entry which is preliminary data.</text>
</comment>
<keyword evidence="1" id="KW-0472">Membrane</keyword>
<organism evidence="2 3">
    <name type="scientific">Limisphaera ngatamarikiensis</name>
    <dbReference type="NCBI Taxonomy" id="1324935"/>
    <lineage>
        <taxon>Bacteria</taxon>
        <taxon>Pseudomonadati</taxon>
        <taxon>Verrucomicrobiota</taxon>
        <taxon>Verrucomicrobiia</taxon>
        <taxon>Limisphaerales</taxon>
        <taxon>Limisphaeraceae</taxon>
        <taxon>Limisphaera</taxon>
    </lineage>
</organism>
<protein>
    <recommendedName>
        <fullName evidence="4">ABC transporter permease</fullName>
    </recommendedName>
</protein>
<evidence type="ECO:0000256" key="1">
    <source>
        <dbReference type="SAM" id="Phobius"/>
    </source>
</evidence>
<proteinExistence type="predicted"/>
<feature type="transmembrane region" description="Helical" evidence="1">
    <location>
        <begin position="167"/>
        <end position="185"/>
    </location>
</feature>
<dbReference type="AlphaFoldDB" id="A0A6M1RFQ8"/>
<gene>
    <name evidence="2" type="ORF">G4L39_03355</name>
</gene>
<sequence>MKSPTPPVAPTPTPQPNPPGWLRRHLRIYAALWRNSVTREMTFKTNFLLWIVVELLWFALQLCFIGVLYLHTDAIGTWTRWQVVLLVGTSHFIQEIFQAFFLINCANLSELVRTGKLDFLLVLPANSRFLVSLRQVDLGSFVNAATALVVMGYAAHQLDLQLTPARLLAFSALCLCGILVHYSLMFLLASISFWTVKAQGIVWGYYNLFQLARMPDEAFRGLFRVVFTFVFPVLLVTNVPVRVLAEKLDSPFWPCLLVLLAALCLVLSEWGWRLSLRRYTSASS</sequence>
<evidence type="ECO:0000313" key="2">
    <source>
        <dbReference type="EMBL" id="NGO38436.1"/>
    </source>
</evidence>
<feature type="transmembrane region" description="Helical" evidence="1">
    <location>
        <begin position="251"/>
        <end position="272"/>
    </location>
</feature>
<dbReference type="EMBL" id="JAAKYA010000016">
    <property type="protein sequence ID" value="NGO38436.1"/>
    <property type="molecule type" value="Genomic_DNA"/>
</dbReference>
<feature type="transmembrane region" description="Helical" evidence="1">
    <location>
        <begin position="221"/>
        <end position="239"/>
    </location>
</feature>
<feature type="transmembrane region" description="Helical" evidence="1">
    <location>
        <begin position="138"/>
        <end position="155"/>
    </location>
</feature>
<accession>A0A6M1RFQ8</accession>
<dbReference type="InterPro" id="IPR010390">
    <property type="entry name" value="ABC-2_transporter-like"/>
</dbReference>
<reference evidence="2 3" key="1">
    <citation type="submission" date="2020-02" db="EMBL/GenBank/DDBJ databases">
        <title>Draft genome sequence of Limisphaera ngatamarikiensis NGM72.4T, a thermophilic Verrucomicrobia grouped in subdivision 3.</title>
        <authorList>
            <person name="Carere C.R."/>
            <person name="Steen J."/>
            <person name="Hugenholtz P."/>
            <person name="Stott M.B."/>
        </authorList>
    </citation>
    <scope>NUCLEOTIDE SEQUENCE [LARGE SCALE GENOMIC DNA]</scope>
    <source>
        <strain evidence="2 3">NGM72.4</strain>
    </source>
</reference>
<keyword evidence="3" id="KW-1185">Reference proteome</keyword>
<evidence type="ECO:0008006" key="4">
    <source>
        <dbReference type="Google" id="ProtNLM"/>
    </source>
</evidence>
<dbReference type="PANTHER" id="PTHR36833">
    <property type="entry name" value="SLR0610 PROTEIN-RELATED"/>
    <property type="match status" value="1"/>
</dbReference>
<name>A0A6M1RFQ8_9BACT</name>
<dbReference type="PANTHER" id="PTHR36833:SF2">
    <property type="entry name" value="SLR0610 PROTEIN"/>
    <property type="match status" value="1"/>
</dbReference>
<dbReference type="Proteomes" id="UP000477311">
    <property type="component" value="Unassembled WGS sequence"/>
</dbReference>
<evidence type="ECO:0000313" key="3">
    <source>
        <dbReference type="Proteomes" id="UP000477311"/>
    </source>
</evidence>
<keyword evidence="1" id="KW-1133">Transmembrane helix</keyword>
<dbReference type="Pfam" id="PF06182">
    <property type="entry name" value="ABC2_membrane_6"/>
    <property type="match status" value="1"/>
</dbReference>
<keyword evidence="1" id="KW-0812">Transmembrane</keyword>